<name>A0A1L9SM67_9EURO</name>
<comment type="catalytic activity">
    <reaction evidence="5">
        <text>D-xylose + NADP(+) = D-xylono-1,5-lactone + NADPH + H(+)</text>
        <dbReference type="Rhea" id="RHEA:22000"/>
        <dbReference type="ChEBI" id="CHEBI:15378"/>
        <dbReference type="ChEBI" id="CHEBI:15867"/>
        <dbReference type="ChEBI" id="CHEBI:53455"/>
        <dbReference type="ChEBI" id="CHEBI:57783"/>
        <dbReference type="ChEBI" id="CHEBI:58349"/>
        <dbReference type="EC" id="1.1.1.179"/>
    </reaction>
</comment>
<dbReference type="PANTHER" id="PTHR22604">
    <property type="entry name" value="OXIDOREDUCTASES"/>
    <property type="match status" value="1"/>
</dbReference>
<reference evidence="9" key="1">
    <citation type="journal article" date="2017" name="Genome Biol.">
        <title>Comparative genomics reveals high biological diversity and specific adaptations in the industrially and medically important fungal genus Aspergillus.</title>
        <authorList>
            <person name="de Vries R.P."/>
            <person name="Riley R."/>
            <person name="Wiebenga A."/>
            <person name="Aguilar-Osorio G."/>
            <person name="Amillis S."/>
            <person name="Uchima C.A."/>
            <person name="Anderluh G."/>
            <person name="Asadollahi M."/>
            <person name="Askin M."/>
            <person name="Barry K."/>
            <person name="Battaglia E."/>
            <person name="Bayram O."/>
            <person name="Benocci T."/>
            <person name="Braus-Stromeyer S.A."/>
            <person name="Caldana C."/>
            <person name="Canovas D."/>
            <person name="Cerqueira G.C."/>
            <person name="Chen F."/>
            <person name="Chen W."/>
            <person name="Choi C."/>
            <person name="Clum A."/>
            <person name="Dos Santos R.A."/>
            <person name="Damasio A.R."/>
            <person name="Diallinas G."/>
            <person name="Emri T."/>
            <person name="Fekete E."/>
            <person name="Flipphi M."/>
            <person name="Freyberg S."/>
            <person name="Gallo A."/>
            <person name="Gournas C."/>
            <person name="Habgood R."/>
            <person name="Hainaut M."/>
            <person name="Harispe M.L."/>
            <person name="Henrissat B."/>
            <person name="Hilden K.S."/>
            <person name="Hope R."/>
            <person name="Hossain A."/>
            <person name="Karabika E."/>
            <person name="Karaffa L."/>
            <person name="Karanyi Z."/>
            <person name="Krasevec N."/>
            <person name="Kuo A."/>
            <person name="Kusch H."/>
            <person name="LaButti K."/>
            <person name="Lagendijk E.L."/>
            <person name="Lapidus A."/>
            <person name="Levasseur A."/>
            <person name="Lindquist E."/>
            <person name="Lipzen A."/>
            <person name="Logrieco A.F."/>
            <person name="MacCabe A."/>
            <person name="Maekelae M.R."/>
            <person name="Malavazi I."/>
            <person name="Melin P."/>
            <person name="Meyer V."/>
            <person name="Mielnichuk N."/>
            <person name="Miskei M."/>
            <person name="Molnar A.P."/>
            <person name="Mule G."/>
            <person name="Ngan C.Y."/>
            <person name="Orejas M."/>
            <person name="Orosz E."/>
            <person name="Ouedraogo J.P."/>
            <person name="Overkamp K.M."/>
            <person name="Park H.-S."/>
            <person name="Perrone G."/>
            <person name="Piumi F."/>
            <person name="Punt P.J."/>
            <person name="Ram A.F."/>
            <person name="Ramon A."/>
            <person name="Rauscher S."/>
            <person name="Record E."/>
            <person name="Riano-Pachon D.M."/>
            <person name="Robert V."/>
            <person name="Roehrig J."/>
            <person name="Ruller R."/>
            <person name="Salamov A."/>
            <person name="Salih N.S."/>
            <person name="Samson R.A."/>
            <person name="Sandor E."/>
            <person name="Sanguinetti M."/>
            <person name="Schuetze T."/>
            <person name="Sepcic K."/>
            <person name="Shelest E."/>
            <person name="Sherlock G."/>
            <person name="Sophianopoulou V."/>
            <person name="Squina F.M."/>
            <person name="Sun H."/>
            <person name="Susca A."/>
            <person name="Todd R.B."/>
            <person name="Tsang A."/>
            <person name="Unkles S.E."/>
            <person name="van de Wiele N."/>
            <person name="van Rossen-Uffink D."/>
            <person name="Oliveira J.V."/>
            <person name="Vesth T.C."/>
            <person name="Visser J."/>
            <person name="Yu J.-H."/>
            <person name="Zhou M."/>
            <person name="Andersen M.R."/>
            <person name="Archer D.B."/>
            <person name="Baker S.E."/>
            <person name="Benoit I."/>
            <person name="Brakhage A.A."/>
            <person name="Braus G.H."/>
            <person name="Fischer R."/>
            <person name="Frisvad J.C."/>
            <person name="Goldman G.H."/>
            <person name="Houbraken J."/>
            <person name="Oakley B."/>
            <person name="Pocsi I."/>
            <person name="Scazzocchio C."/>
            <person name="Seiboth B."/>
            <person name="vanKuyk P.A."/>
            <person name="Wortman J."/>
            <person name="Dyer P.S."/>
            <person name="Grigoriev I.V."/>
        </authorList>
    </citation>
    <scope>NUCLEOTIDE SEQUENCE [LARGE SCALE GENOMIC DNA]</scope>
    <source>
        <strain evidence="9">CBS 506.65</strain>
    </source>
</reference>
<dbReference type="InterPro" id="IPR055170">
    <property type="entry name" value="GFO_IDH_MocA-like_dom"/>
</dbReference>
<evidence type="ECO:0000256" key="5">
    <source>
        <dbReference type="ARBA" id="ARBA00049233"/>
    </source>
</evidence>
<feature type="domain" description="GFO/IDH/MocA-like oxidoreductase" evidence="7">
    <location>
        <begin position="148"/>
        <end position="280"/>
    </location>
</feature>
<dbReference type="GO" id="GO:0000166">
    <property type="term" value="F:nucleotide binding"/>
    <property type="evidence" value="ECO:0007669"/>
    <property type="project" value="InterPro"/>
</dbReference>
<dbReference type="SUPFAM" id="SSF51735">
    <property type="entry name" value="NAD(P)-binding Rossmann-fold domains"/>
    <property type="match status" value="1"/>
</dbReference>
<dbReference type="EC" id="1.1.1.179" evidence="3"/>
<dbReference type="Gene3D" id="3.40.50.720">
    <property type="entry name" value="NAD(P)-binding Rossmann-like Domain"/>
    <property type="match status" value="1"/>
</dbReference>
<dbReference type="PANTHER" id="PTHR22604:SF115">
    <property type="entry name" value="DIHYDRODIOL DEHYDROGENASE, PUTATIVE (AFU_ORTHOLOGUE AFUA_1G07520)-RELATED"/>
    <property type="match status" value="1"/>
</dbReference>
<proteinExistence type="inferred from homology"/>
<sequence>MTIQTFTVRWGILATGGIASLFTKDLLVPPSSRNVTDIQHTVTAIASSSSLERAKAFADAHNLPSATLHDSYEALAADPNVDIVYVATPHSHHFRNAMLCLQAGKAVLCEKPITVNARQAQILADTAKQNGVFLMEAVWTRFFPLTKAVGQIVSSGQLGSVHRVLADMSFGEEIETKWGTEHRLVNLDLAGGVLLDLGIYSLTWVFEILYRLGGDEYPKVMSTMTKYAPTGSDETTSVLLRFPRSGAQGIALSGLRVSSDPDGMNSARPAIRIQGTKGEIQIDGPCYRPTAYRLIPKLQEGETAAGKKPIQDVEMPIPGHGMFWEADECGRCLRDGKLESEIMSLQESIAIMRVMDEVREQNDFVYPAELESTDY</sequence>
<dbReference type="GeneID" id="34608892"/>
<dbReference type="Pfam" id="PF01408">
    <property type="entry name" value="GFO_IDH_MocA"/>
    <property type="match status" value="1"/>
</dbReference>
<dbReference type="GO" id="GO:0047837">
    <property type="term" value="F:D-xylose 1-dehydrogenase (NADP+) activity"/>
    <property type="evidence" value="ECO:0007669"/>
    <property type="project" value="UniProtKB-EC"/>
</dbReference>
<evidence type="ECO:0000313" key="8">
    <source>
        <dbReference type="EMBL" id="OJJ48144.1"/>
    </source>
</evidence>
<evidence type="ECO:0000256" key="2">
    <source>
        <dbReference type="ARBA" id="ARBA00023002"/>
    </source>
</evidence>
<dbReference type="SUPFAM" id="SSF55347">
    <property type="entry name" value="Glyceraldehyde-3-phosphate dehydrogenase-like, C-terminal domain"/>
    <property type="match status" value="1"/>
</dbReference>
<dbReference type="STRING" id="1073090.A0A1L9SM67"/>
<dbReference type="VEuPathDB" id="FungiDB:ASPZODRAFT_130086"/>
<dbReference type="AlphaFoldDB" id="A0A1L9SM67"/>
<dbReference type="OrthoDB" id="2129491at2759"/>
<evidence type="ECO:0000256" key="3">
    <source>
        <dbReference type="ARBA" id="ARBA00038984"/>
    </source>
</evidence>
<dbReference type="RefSeq" id="XP_022582654.1">
    <property type="nucleotide sequence ID" value="XM_022722427.1"/>
</dbReference>
<keyword evidence="2" id="KW-0560">Oxidoreductase</keyword>
<protein>
    <recommendedName>
        <fullName evidence="3">D-xylose 1-dehydrogenase (NADP(+), D-xylono-1,5-lactone-forming)</fullName>
        <ecNumber evidence="3">1.1.1.179</ecNumber>
    </recommendedName>
    <alternativeName>
        <fullName evidence="4">D-xylose-NADP dehydrogenase</fullName>
    </alternativeName>
</protein>
<dbReference type="InterPro" id="IPR050984">
    <property type="entry name" value="Gfo/Idh/MocA_domain"/>
</dbReference>
<dbReference type="Gene3D" id="3.30.360.10">
    <property type="entry name" value="Dihydrodipicolinate Reductase, domain 2"/>
    <property type="match status" value="1"/>
</dbReference>
<dbReference type="InterPro" id="IPR000683">
    <property type="entry name" value="Gfo/Idh/MocA-like_OxRdtase_N"/>
</dbReference>
<evidence type="ECO:0000313" key="9">
    <source>
        <dbReference type="Proteomes" id="UP000184188"/>
    </source>
</evidence>
<accession>A0A1L9SM67</accession>
<evidence type="ECO:0000256" key="4">
    <source>
        <dbReference type="ARBA" id="ARBA00042988"/>
    </source>
</evidence>
<evidence type="ECO:0000259" key="6">
    <source>
        <dbReference type="Pfam" id="PF01408"/>
    </source>
</evidence>
<comment type="similarity">
    <text evidence="1">Belongs to the Gfo/Idh/MocA family.</text>
</comment>
<dbReference type="EMBL" id="KV878339">
    <property type="protein sequence ID" value="OJJ48144.1"/>
    <property type="molecule type" value="Genomic_DNA"/>
</dbReference>
<evidence type="ECO:0000256" key="1">
    <source>
        <dbReference type="ARBA" id="ARBA00010928"/>
    </source>
</evidence>
<keyword evidence="9" id="KW-1185">Reference proteome</keyword>
<dbReference type="InterPro" id="IPR036291">
    <property type="entry name" value="NAD(P)-bd_dom_sf"/>
</dbReference>
<evidence type="ECO:0000259" key="7">
    <source>
        <dbReference type="Pfam" id="PF22725"/>
    </source>
</evidence>
<dbReference type="Pfam" id="PF22725">
    <property type="entry name" value="GFO_IDH_MocA_C3"/>
    <property type="match status" value="1"/>
</dbReference>
<dbReference type="Proteomes" id="UP000184188">
    <property type="component" value="Unassembled WGS sequence"/>
</dbReference>
<feature type="domain" description="Gfo/Idh/MocA-like oxidoreductase N-terminal" evidence="6">
    <location>
        <begin position="9"/>
        <end position="136"/>
    </location>
</feature>
<organism evidence="8 9">
    <name type="scientific">Penicilliopsis zonata CBS 506.65</name>
    <dbReference type="NCBI Taxonomy" id="1073090"/>
    <lineage>
        <taxon>Eukaryota</taxon>
        <taxon>Fungi</taxon>
        <taxon>Dikarya</taxon>
        <taxon>Ascomycota</taxon>
        <taxon>Pezizomycotina</taxon>
        <taxon>Eurotiomycetes</taxon>
        <taxon>Eurotiomycetidae</taxon>
        <taxon>Eurotiales</taxon>
        <taxon>Aspergillaceae</taxon>
        <taxon>Penicilliopsis</taxon>
    </lineage>
</organism>
<gene>
    <name evidence="8" type="ORF">ASPZODRAFT_130086</name>
</gene>